<feature type="compositionally biased region" description="Basic and acidic residues" evidence="1">
    <location>
        <begin position="933"/>
        <end position="949"/>
    </location>
</feature>
<feature type="domain" description="DNA2/NAM7 helicase-like C-terminal" evidence="3">
    <location>
        <begin position="1039"/>
        <end position="1258"/>
    </location>
</feature>
<keyword evidence="5" id="KW-1185">Reference proteome</keyword>
<comment type="caution">
    <text evidence="4">The sequence shown here is derived from an EMBL/GenBank/DDBJ whole genome shotgun (WGS) entry which is preliminary data.</text>
</comment>
<accession>A0ABQ5K4T2</accession>
<feature type="compositionally biased region" description="Low complexity" evidence="1">
    <location>
        <begin position="631"/>
        <end position="640"/>
    </location>
</feature>
<dbReference type="InterPro" id="IPR018838">
    <property type="entry name" value="ZGRF1-like_N"/>
</dbReference>
<feature type="compositionally biased region" description="Acidic residues" evidence="1">
    <location>
        <begin position="616"/>
        <end position="627"/>
    </location>
</feature>
<dbReference type="Pfam" id="PF13245">
    <property type="entry name" value="AAA_19"/>
    <property type="match status" value="1"/>
</dbReference>
<evidence type="ECO:0000259" key="2">
    <source>
        <dbReference type="Pfam" id="PF10382"/>
    </source>
</evidence>
<feature type="region of interest" description="Disordered" evidence="1">
    <location>
        <begin position="84"/>
        <end position="169"/>
    </location>
</feature>
<evidence type="ECO:0000313" key="4">
    <source>
        <dbReference type="EMBL" id="GKT25452.1"/>
    </source>
</evidence>
<gene>
    <name evidence="4" type="ORF">ADUPG1_013042</name>
</gene>
<dbReference type="SUPFAM" id="SSF52540">
    <property type="entry name" value="P-loop containing nucleoside triphosphate hydrolases"/>
    <property type="match status" value="1"/>
</dbReference>
<dbReference type="InterPro" id="IPR047187">
    <property type="entry name" value="SF1_C_Upf1"/>
</dbReference>
<dbReference type="InterPro" id="IPR045055">
    <property type="entry name" value="DNA2/NAM7-like"/>
</dbReference>
<feature type="compositionally biased region" description="Low complexity" evidence="1">
    <location>
        <begin position="780"/>
        <end position="790"/>
    </location>
</feature>
<organism evidence="4 5">
    <name type="scientific">Aduncisulcus paluster</name>
    <dbReference type="NCBI Taxonomy" id="2918883"/>
    <lineage>
        <taxon>Eukaryota</taxon>
        <taxon>Metamonada</taxon>
        <taxon>Carpediemonas-like organisms</taxon>
        <taxon>Aduncisulcus</taxon>
    </lineage>
</organism>
<dbReference type="PANTHER" id="PTHR10887">
    <property type="entry name" value="DNA2/NAM7 HELICASE FAMILY"/>
    <property type="match status" value="1"/>
</dbReference>
<dbReference type="Proteomes" id="UP001057375">
    <property type="component" value="Unassembled WGS sequence"/>
</dbReference>
<name>A0ABQ5K4T2_9EUKA</name>
<reference evidence="4" key="1">
    <citation type="submission" date="2022-03" db="EMBL/GenBank/DDBJ databases">
        <title>Draft genome sequence of Aduncisulcus paluster, a free-living microaerophilic Fornicata.</title>
        <authorList>
            <person name="Yuyama I."/>
            <person name="Kume K."/>
            <person name="Tamura T."/>
            <person name="Inagaki Y."/>
            <person name="Hashimoto T."/>
        </authorList>
    </citation>
    <scope>NUCLEOTIDE SEQUENCE</scope>
    <source>
        <strain evidence="4">NY0171</strain>
    </source>
</reference>
<feature type="region of interest" description="Disordered" evidence="1">
    <location>
        <begin position="775"/>
        <end position="799"/>
    </location>
</feature>
<dbReference type="PANTHER" id="PTHR10887:SF495">
    <property type="entry name" value="HELICASE SENATAXIN ISOFORM X1-RELATED"/>
    <property type="match status" value="1"/>
</dbReference>
<evidence type="ECO:0000256" key="1">
    <source>
        <dbReference type="SAM" id="MobiDB-lite"/>
    </source>
</evidence>
<feature type="region of interest" description="Disordered" evidence="1">
    <location>
        <begin position="933"/>
        <end position="964"/>
    </location>
</feature>
<evidence type="ECO:0000259" key="3">
    <source>
        <dbReference type="Pfam" id="PF13087"/>
    </source>
</evidence>
<feature type="domain" description="5'-3' DNA helicase ZGRF1-like N-terminal" evidence="2">
    <location>
        <begin position="6"/>
        <end position="82"/>
    </location>
</feature>
<feature type="region of interest" description="Disordered" evidence="1">
    <location>
        <begin position="616"/>
        <end position="651"/>
    </location>
</feature>
<dbReference type="Pfam" id="PF13087">
    <property type="entry name" value="AAA_12"/>
    <property type="match status" value="1"/>
</dbReference>
<feature type="compositionally biased region" description="Polar residues" evidence="1">
    <location>
        <begin position="1189"/>
        <end position="1199"/>
    </location>
</feature>
<feature type="region of interest" description="Disordered" evidence="1">
    <location>
        <begin position="1178"/>
        <end position="1199"/>
    </location>
</feature>
<protein>
    <submittedName>
        <fullName evidence="4">DNA2/NAM7-like helicase like protein</fullName>
    </submittedName>
</protein>
<dbReference type="CDD" id="cd18808">
    <property type="entry name" value="SF1_C_Upf1"/>
    <property type="match status" value="1"/>
</dbReference>
<dbReference type="InterPro" id="IPR027417">
    <property type="entry name" value="P-loop_NTPase"/>
</dbReference>
<sequence>MDEKITYEVLYSKDRVSKKRKRMLDGVLEFRKGKKHIKLTDEDGEIIVSDTITPKQISQIIDEETIVVNFITIEIVEETCRESVTESKPIQPIATEPKRKKKRRKHKDNITSEEVLPKRHAPTVSSSQQKEPSKATHEHSIDKDKGIDSKYVPKTKPHSPQRDAASLTMPEKKKINRIVKLIFPMVQILCNQVLSKSDSLSLPSYSSLPPFSLPRSSLPLLSVLSTYIPRPARYNPPFLSSDSSSKTPSSSCDIPYTWVAYIKSITSRVSCDICIGICKALGAFCALVETEVERDRHQKHYFKWNVESYGQSPSTSSPKLFSALLSVPFFPMILPAEMSLPKKDSISSSVAASAPFSSPLTPRFFISFSLPSSFTSITPSISPPSLSSTLATMGFISPISQPPQLGDVFIVSCGPSFTSSDDTCMCQWGQGDDDEDDELEYEYTMSAIAITALPEMSKRKREFKVWIMRVNEEDIKVNDVGTVKNGFKYSSSVSNNHSSSSSSSYSSPYPNSLVFSSSYLSPTMLSAFTSRRMSSLPSLCGPVLSLLSLYSLRSSMNCAGTMSIGSPSLISLLSPPLSPILLCAACGCAESDARKWVRSEKRRIRREEKQDKAEWDDLWDGSDDNEIDPIRSPSSPSRSPSSRKRPEIGESTISDCHDDLEIIYKKVLASIMKNTLTQEQTRVCLKLYRRLMALSYPSIISSSSNPLSSSNPESGAVHVLRGVYGSGKTHLLSSIVHALHSSHPNLHILVLSLTHRGVDEVCERVAQWLVSCESSDSDNESLPSSPSDSGQPGGKGEKSKWMWNLWRCGRIDRISPKLVRGWNNTPSTGSESKGGIESPQGLAECLHYIHSSYISNAELEDVSRTRMEHELDPYPFVIGMTLNAVLFSPIFSNNTYYSYTPDLIIIDEASQINEELFLGVLMRIFMKKKENKSLDSDGHSYKTPEDSIIRDSSSSSSSTSSSSLLCSHSQPQYIEPTLLLVGDDRQLPPISVCERESVLHRLVEWSTVSDRGLKKEESSHEEERGGFDGHRSLPSYVLTELHTQFRLHPSISFVPSQLFYFGNVKTHWSVRTKREQAWSGGCGMIVLHVTSEEECSRDKHINPQLTGSVGISSIVRASQVSMAEAFNIAMIISLFVSNGVNLNDIGVISPYNAQCECIRDVLKRKGIPVNSGKKIQFSMSSSHHKQHQESVTSSSPLHSKVQESGSVSVSTVDSFQGSEKDIILFSLTHPRAHESSHCMDRRRMCVALTRAKRLCIVLMAPNTLGIWGDLCELVKEHGGGLFNRVEDLWKSGAKASTGGDVTEETKQSILTDEDIRAMWDSHVISSYCGTAQNSGFNVTECVSIAGEEYDPLQFQFHHSSASLSVDSLVNPIEEPVLSDYLNFSSLCESECSLSLIAPSTSPKKKERRVKWEDSVGEKVIGKREEEWMCQRHQWEEVELFQKELDAFRISFNGV</sequence>
<dbReference type="Gene3D" id="3.40.50.300">
    <property type="entry name" value="P-loop containing nucleotide triphosphate hydrolases"/>
    <property type="match status" value="2"/>
</dbReference>
<dbReference type="Pfam" id="PF10382">
    <property type="entry name" value="ZGRF1-like_N"/>
    <property type="match status" value="1"/>
</dbReference>
<feature type="compositionally biased region" description="Low complexity" evidence="1">
    <location>
        <begin position="952"/>
        <end position="964"/>
    </location>
</feature>
<feature type="compositionally biased region" description="Basic residues" evidence="1">
    <location>
        <begin position="98"/>
        <end position="107"/>
    </location>
</feature>
<dbReference type="EMBL" id="BQXS01012588">
    <property type="protein sequence ID" value="GKT25452.1"/>
    <property type="molecule type" value="Genomic_DNA"/>
</dbReference>
<evidence type="ECO:0000313" key="5">
    <source>
        <dbReference type="Proteomes" id="UP001057375"/>
    </source>
</evidence>
<dbReference type="InterPro" id="IPR041679">
    <property type="entry name" value="DNA2/NAM7-like_C"/>
</dbReference>
<feature type="compositionally biased region" description="Basic and acidic residues" evidence="1">
    <location>
        <begin position="131"/>
        <end position="148"/>
    </location>
</feature>
<proteinExistence type="predicted"/>